<dbReference type="InterPro" id="IPR015919">
    <property type="entry name" value="Cadherin-like_sf"/>
</dbReference>
<evidence type="ECO:0000313" key="11">
    <source>
        <dbReference type="EMBL" id="REG06209.1"/>
    </source>
</evidence>
<dbReference type="PROSITE" id="PS50268">
    <property type="entry name" value="CADHERIN_2"/>
    <property type="match status" value="6"/>
</dbReference>
<dbReference type="EMBL" id="QUMS01000004">
    <property type="protein sequence ID" value="REG06209.1"/>
    <property type="molecule type" value="Genomic_DNA"/>
</dbReference>
<evidence type="ECO:0000256" key="6">
    <source>
        <dbReference type="ARBA" id="ARBA00022989"/>
    </source>
</evidence>
<sequence length="4758" mass="503947">MQPAKEPCYIALRVITILSIFARLFSFTVPVYADGGLAFSGWGDEIADLSQYQNNTNAQIDSGLISALDTADSYSIEYLVDVSSITDAIADGEAQLAYAFNCEVSDEGEGANDSGQLTVSFTGAAAADQNHNCSFETQGNFSNSLTIPDDTTAIQFTFTGTLEGGTNTVTFGNVSMIVTDELAPRLDALSTPAAGGGATISVNAIESGSGLSGTYYAAGDRAADYFPAGGTEIEILYGSGSFDLSSGGTYTIYAADYSGNESLKTLQVNTYPQISGLSDQSIDEDATASFSFNITDAESAAGDLTISVISSDESILANGSIGLTNTDGLVAVSAAPKADANGSLTITFYVSDPQGLQQTQTINFSVNAVNDEPTANADAVSTDEDTPITINVLANDTNPDHGTLTVSLLSEPESGSALVNPDGTITYTPADNASGIVTFTYQILDSAGGDTDSAEVTVTVVSVDDMPFAMDDSGELAEDGSLTLNVLENDSDVEGDAFFISAVSDPPNGSAVISAGLDQITYSPDANYFGSDSFTYTIQETMDATKTATATVTLTINGENDAPVPSYNASVSTDEDTQLTESFTATDVDGDELTITVKDGNGPSHGSLLLGDGSYIYQPVDNYNGTDSFIITVSDGTAEVDCEITVTVNEVNDAPVPSYSASVSTDEDTPLSENLTATDIDLDELSYTVKEGNSPLHGTLELIEGGYTYTPAENYNGPDSFTITVGDGTNDVDCAISVTVNSVNDAPAASYSALVSTDEDTPLNETISATDADGDTVTFSVKDGNSPLHGTLELIEGGYTYSPNENYFGTDSFTITVSDGTAEVDCEITVTVNAVNDAPVPSYNASVSTDEDTALTEALTATDIDLDKLNYLVKDGNAPLHGTLELIEGGYTYSPNENYFGTDSFTITVSDGTDEVDCAISVTVNSINDAPVPSYTADVSMDEDTPLTEVLTATDVELDELTFSIKTNGSNGSVVLIEGGYTYSPNADFNGTDTFTIIVSDGSNEVDCDIAVTVNAVNDAPVPSYTASVSTDEDTPLTENLTATDVDLDELTFTIKDGSGPAHGSLELIEGGYIYSPDENYNGPDSFTIVVGDGTTTVDCDITVTVNAVNDKPVPSYSAAVSTDEDTLLTESLTATDVDLDELSYTVKAGSGPAHGTLTLIEGGYTYDPADDYNGSDSFTIVVDDGTDTVDCDITVTVNAVNDAPVPSYSAEVNTDEDTPLTESLTATDVDLDDLSYTVKSGNGPANGTLELIEGGYTYSPNENYNGADSFTTTVGDGTAEVDCAITVTVAAVNDDPVAVDDSAITNEDTPVTIYVLTNDSDVDSPEGDTFSPTAILSGPANGSAEIIGNTIVYSPDTNYYGLDEFTYQITDSGGLTASATVSIKINSVNDYPLPDGLEEEYTIDEDSSITITFNLTDVETPTETLTMQVVSGNTSLVPQTRITITGLEDTNPAVSIKLVPLSNQNGDATFTLRASDGFQTAVYTFTLHVTAVNDAPTARNDSISFTEDTPTVITVSSQLLNNDTDVDNLQSELSYVEIVTTTVDGTLVDNGDGTLTYTPAENYDSTDSFVYRIKDPDGATATATVTLTAAAVNDPPIISEIDDQTIEEDDTLTVNFTVQDFDLETEAEMNTLMITTDSTNPEILDANNMRVTGSGENRTFTAAPLADKNGTVTVTVTVSDGIAEDSTVFVVTVNPVPDAPTAVDDFFYVQETGTFAIDPLSNDWDADGDTSLTANIVSAPDFGTLEANGTAFTYSPNEDFDGEDSFTYTVTDSTGLISETATVTLSADPANHPPVITLIENQVIFEDEGGSVTFSVTDVDGNLSDVRAASSNTTVFPEGSLVLSNSGSDYTLTFTPAPNATCKSVLTITAEDSRGNQSTRTFTVRVVPINDLPTAVDDAVVTNEDQSVTFNVLSNDSDIETATANLVLRKVLSTPSHGRLSSLGSGQFRYTPYDDYNGSDSFTYEMIDTDGGVDSATVTITINSVNDAPEAYDNNLSTIVAPGGTLDNINVIGNDTDPDLPYDVNEEIHVTGIVSQPSCGTAYVNGDGSLKYEAFNIGGDCSEAWITFTYQIEDHYGATDTATVSIAVDTEEVNLSPRTYSIWRSIQEDAATITIDLSNYSFDPDGDSLSYLIDLVVTPYTNLGTAFINGSNIYYTPDANKNGSYSQENFTYSVTDGTSTVYATIYIEILAVNDAPTISMQTDSIVEIPDQEIDEDSTVSLQFYIDDVDIQDTGTTFGLDDLGMSVYSDDAELVPPESISYTRDNDTGLVTLEITPAEEEFGTANITVLVTDGIVYTSDTFLLTVNEVNDPPVAADHWVTTNEEEPIHVDVVDYLANVDGDTITISQGIIAPAHGTLSFDQANGDAIYTPALDYYGSDTFDFVLTDSGGLTDSGTVYVTILNVNDPPDITNLSAILETAEDTDISTTFTVSDIDTDLADITLSGVASDLDLIASYEFTKSTDGSGSVDLTIHPAQNKSGTATVEITASDGDKSDTESLTLKVYAVNDPPVVVNDNATTDEDTSVTINVIANDTDVEDPDTLYVVSTTSPKLLLDGTAGHGTVVNNNDGTLTYKPGANRNDDIFFTYEVSDSGNLRGTGTVTITINAVDDAPTVVGDNRTIEEDNPVTIAVLINDTDIEGDDFSIYSYTNPSHGSVSLDVDTQSFTYSPALNYYGTDTFTYTVAEDLNLEKTATATVRITITAEDDYPIVSTDEPWIMYEDTPGTFDVVISDAETASANLLITFTSLDTTLIKSYNVVLQGSGTSRTVKLTPEAQMNGSLQLQVDVNDGALTTTEYIDIIIMPVNDPPIAQDYTATVTEDGSVNGMVVVKSDIDLLHEGDSHTYALGTDGAHGTAVVQSDGNWTYTPDANYNGSDSFTVIITDEGGATATSTVSVTVDKENDVPEVTSENKNKLDEDTSVTDTIVVYDPDTADGTDPDSIIIQVTTPPAHGEVDLDGLTGEYTYTPDANYNGSDSFTVKVTDEHDTFTSKTVLITVDPVNDAPVAVDDGVDPLIVINEEGSVTIYVLANDDDIDLTREGDELFIDSYSGVDNGSVEIAAGSKSLTFTPDADWNGTETFTYTVIDKHGAKDTANVTVTVNAVNDRPVISDVANQKIDEDTNTGALSFTVTDVDNEDGSLQVTAATSNSSVIPLSGIVLAGSGSSRSVTVTPAADYNTWNPVTSAHEPVTITLTVSDGTLTQTDTFTVTVDPVNDAPVAADDVAPTIKVDEDGTLVISVLANDTDVDIAHEGDSLTIQSFTGVDNGTVTIINSATQLRYVPDADFFGIEEFTYTVVDENNATDTATVKVTVNAVNDPPVISDIADQTIDEDSATDALEFTVTDVDNDDAALQVTAATGDGTVIPLSGIALGGSGSNRTVTVTPAADKNTWNALSSAHEPITITLTVSDGSLTDSTSFKVTILPKNDTPEPEDDSTSVDEDHEIDIDVLDNDYDVDISNESDDLTILSFDGVDNGTVTIISAGKLLHFKPDADWFGTEEFTYTVEDENHATATATVTVTVDPINDAPVISNVANQSINEDSATAALSFTVTDVDNDDAALQVTAATSEGATIPLSGISFGGSGSSRTVTITPLTDKNTWNDTASAHDPVTITLTVSDGSLTDTDTFTVTVLPLNDGPDAVDDTASLLEDGSKTIYVLSNDTDVDLSNEGDDLIITHVDGVDNATVTITHDGKDLLFVPDNDWNGEEVFTYTIEDEGGASDTAQVTVTVTAQNDAPVAVNDTTAVDEDGSVKILVLDNDTDEDIGRESDSLTIISTDDVDHGTVTIALDKKTLTFTPEADWSGVEEFTYTITDTHDAEASATVRVAVKAVVDDPIANDDSFSMAEDAGLTSLDVLHNDTDADLDYGDSLTINAIITDPAHGSISIDSVHQRVLYSPDANYNGSDSFTYQIKDTQDPAVTDNALVSLTITAVNDLPVVTSTNSHTIQEDNSASGKVTSTDVDNADSPDPDSQTYSIQTEPGHGTATLDTASGAYTYTPAENYNGGDSFVVLVSDEHGGTTTQTVTISITPVNDAPKANDDSFNTPEDTPVTDVVDASDPDVATNGDKLTFTVSQAPANGTLDLNADSGAFTYTPDINFNGLDAFSVLVTDKAGETAEADISVYVNYYENDPEANADYYTLDEDDGMVSFDVLDNDEDADLPYGDELHLVSITSGPAHGSAVINTTTHEIEYTLDANYNGTDSFTYQIKDNQDPAVYDSAVVTITVTPINDVPVITSSHTQSMDEDSRLTGFVTFEDPDLADVPESDSHLFYTNAAPLHGKIDLNQFTGEYLYTPAKNYNGTDSFTIRVTDAHNASDTQTITVTVNWVDDDPVANADSYRMSEGAGWKTLNVVDNDTDADLVYGDSLTITQILSDPAHGTVQINATTNTVKYKPKAGFHGTDSFVYEIRDNQEPLVTDSATVTMKVSVSSNDGTAGSYTDDYYYNSRSNGASGNKNGVSGAVLLYEDHQAVGSVSAANAESYMLDPNNPPQNGRVIINSVTGQYTYTPNPDYNGEESFTILAQTSGRVLAQEIELMILPVNDSPTAADLTLALTPNQSGNTFIHAEDVDVFTNDDQITYMVLYQPEHGSVEIDPLTGEINYEPEKGFIGEDSCTIRIQDEFGQFTDCLVKLMVEEESIGIDRDSREMPAAMPTALLLTALGIFLFILIPFFVNVKIRIMAMKPNGKYRKVVRYKTVVSGSGNEVSIDLGKEKTHDGQVNQSEIVLLRSFIWRFRNKTLVIKRQGAVIKTVKVEANDNGRMVIPL</sequence>
<dbReference type="Pfam" id="PF17892">
    <property type="entry name" value="Cadherin_5"/>
    <property type="match status" value="1"/>
</dbReference>
<evidence type="ECO:0000256" key="4">
    <source>
        <dbReference type="ARBA" id="ARBA00022837"/>
    </source>
</evidence>
<dbReference type="InterPro" id="IPR010221">
    <property type="entry name" value="VCBS_dom"/>
</dbReference>
<dbReference type="PANTHER" id="PTHR24025:SF23">
    <property type="entry name" value="NEURAL-CADHERIN"/>
    <property type="match status" value="1"/>
</dbReference>
<feature type="compositionally biased region" description="Polar residues" evidence="8">
    <location>
        <begin position="3936"/>
        <end position="3956"/>
    </location>
</feature>
<dbReference type="Gene3D" id="2.60.40.10">
    <property type="entry name" value="Immunoglobulins"/>
    <property type="match status" value="2"/>
</dbReference>
<dbReference type="SUPFAM" id="SSF49313">
    <property type="entry name" value="Cadherin-like"/>
    <property type="match status" value="1"/>
</dbReference>
<comment type="caution">
    <text evidence="11">The sequence shown here is derived from an EMBL/GenBank/DDBJ whole genome shotgun (WGS) entry which is preliminary data.</text>
</comment>
<accession>A0A347ZQ81</accession>
<dbReference type="Proteomes" id="UP000256388">
    <property type="component" value="Unassembled WGS sequence"/>
</dbReference>
<feature type="transmembrane region" description="Helical" evidence="9">
    <location>
        <begin position="4643"/>
        <end position="4666"/>
    </location>
</feature>
<dbReference type="InterPro" id="IPR041690">
    <property type="entry name" value="Cadherin_5"/>
</dbReference>
<dbReference type="NCBIfam" id="NF012211">
    <property type="entry name" value="tand_rpt_95"/>
    <property type="match status" value="35"/>
</dbReference>
<evidence type="ECO:0000259" key="10">
    <source>
        <dbReference type="PROSITE" id="PS50268"/>
    </source>
</evidence>
<dbReference type="Gene3D" id="2.60.40.2810">
    <property type="match status" value="12"/>
</dbReference>
<dbReference type="GO" id="GO:0007156">
    <property type="term" value="P:homophilic cell adhesion via plasma membrane adhesion molecules"/>
    <property type="evidence" value="ECO:0007669"/>
    <property type="project" value="InterPro"/>
</dbReference>
<keyword evidence="4" id="KW-0106">Calcium</keyword>
<reference evidence="11 12" key="1">
    <citation type="submission" date="2018-08" db="EMBL/GenBank/DDBJ databases">
        <title>Genomic Encyclopedia of Type Strains, Phase IV (KMG-IV): sequencing the most valuable type-strain genomes for metagenomic binning, comparative biology and taxonomic classification.</title>
        <authorList>
            <person name="Goeker M."/>
        </authorList>
    </citation>
    <scope>NUCLEOTIDE SEQUENCE [LARGE SCALE GENOMIC DNA]</scope>
    <source>
        <strain evidence="11 12">DSM 23923</strain>
    </source>
</reference>
<keyword evidence="12" id="KW-1185">Reference proteome</keyword>
<gene>
    <name evidence="11" type="ORF">DFR64_2641</name>
</gene>
<proteinExistence type="predicted"/>
<evidence type="ECO:0000256" key="7">
    <source>
        <dbReference type="ARBA" id="ARBA00023136"/>
    </source>
</evidence>
<dbReference type="InterPro" id="IPR013783">
    <property type="entry name" value="Ig-like_fold"/>
</dbReference>
<dbReference type="CDD" id="cd11304">
    <property type="entry name" value="Cadherin_repeat"/>
    <property type="match status" value="1"/>
</dbReference>
<evidence type="ECO:0000256" key="9">
    <source>
        <dbReference type="SAM" id="Phobius"/>
    </source>
</evidence>
<dbReference type="NCBIfam" id="TIGR01965">
    <property type="entry name" value="VCBS_repeat"/>
    <property type="match status" value="4"/>
</dbReference>
<evidence type="ECO:0000256" key="2">
    <source>
        <dbReference type="ARBA" id="ARBA00022692"/>
    </source>
</evidence>
<feature type="domain" description="Cadherin" evidence="10">
    <location>
        <begin position="2809"/>
        <end position="2906"/>
    </location>
</feature>
<protein>
    <submittedName>
        <fullName evidence="11">VCBS repeat-containing protein</fullName>
    </submittedName>
</protein>
<organism evidence="11 12">
    <name type="scientific">Pelolinea submarina</name>
    <dbReference type="NCBI Taxonomy" id="913107"/>
    <lineage>
        <taxon>Bacteria</taxon>
        <taxon>Bacillati</taxon>
        <taxon>Chloroflexota</taxon>
        <taxon>Anaerolineae</taxon>
        <taxon>Anaerolineales</taxon>
        <taxon>Anaerolineaceae</taxon>
        <taxon>Pelolinea</taxon>
    </lineage>
</organism>
<feature type="compositionally biased region" description="Polar residues" evidence="8">
    <location>
        <begin position="3964"/>
        <end position="3973"/>
    </location>
</feature>
<evidence type="ECO:0000256" key="5">
    <source>
        <dbReference type="ARBA" id="ARBA00022889"/>
    </source>
</evidence>
<keyword evidence="7 9" id="KW-0472">Membrane</keyword>
<feature type="domain" description="Cadherin" evidence="10">
    <location>
        <begin position="2523"/>
        <end position="2614"/>
    </location>
</feature>
<dbReference type="InterPro" id="IPR050971">
    <property type="entry name" value="Cadherin-domain_protein"/>
</dbReference>
<evidence type="ECO:0000313" key="12">
    <source>
        <dbReference type="Proteomes" id="UP000256388"/>
    </source>
</evidence>
<feature type="region of interest" description="Disordered" evidence="8">
    <location>
        <begin position="3936"/>
        <end position="3979"/>
    </location>
</feature>
<dbReference type="GO" id="GO:0005509">
    <property type="term" value="F:calcium ion binding"/>
    <property type="evidence" value="ECO:0007669"/>
    <property type="project" value="InterPro"/>
</dbReference>
<evidence type="ECO:0000256" key="1">
    <source>
        <dbReference type="ARBA" id="ARBA00004370"/>
    </source>
</evidence>
<keyword evidence="6 9" id="KW-1133">Transmembrane helix</keyword>
<evidence type="ECO:0000256" key="3">
    <source>
        <dbReference type="ARBA" id="ARBA00022737"/>
    </source>
</evidence>
<dbReference type="InterPro" id="IPR002126">
    <property type="entry name" value="Cadherin-like_dom"/>
</dbReference>
<comment type="subcellular location">
    <subcellularLocation>
        <location evidence="1">Membrane</location>
    </subcellularLocation>
</comment>
<feature type="domain" description="Cadherin" evidence="10">
    <location>
        <begin position="3088"/>
        <end position="3225"/>
    </location>
</feature>
<evidence type="ECO:0000256" key="8">
    <source>
        <dbReference type="SAM" id="MobiDB-lite"/>
    </source>
</evidence>
<keyword evidence="3" id="KW-0677">Repeat</keyword>
<dbReference type="Pfam" id="PF17963">
    <property type="entry name" value="Big_9"/>
    <property type="match status" value="35"/>
</dbReference>
<keyword evidence="5" id="KW-0130">Cell adhesion</keyword>
<feature type="domain" description="Cadherin" evidence="10">
    <location>
        <begin position="3933"/>
        <end position="4032"/>
    </location>
</feature>
<dbReference type="GO" id="GO:0005911">
    <property type="term" value="C:cell-cell junction"/>
    <property type="evidence" value="ECO:0007669"/>
    <property type="project" value="TreeGrafter"/>
</dbReference>
<dbReference type="GO" id="GO:0016020">
    <property type="term" value="C:membrane"/>
    <property type="evidence" value="ECO:0007669"/>
    <property type="project" value="UniProtKB-SubCell"/>
</dbReference>
<name>A0A347ZQ81_9CHLR</name>
<dbReference type="PANTHER" id="PTHR24025">
    <property type="entry name" value="DESMOGLEIN FAMILY MEMBER"/>
    <property type="match status" value="1"/>
</dbReference>
<feature type="domain" description="Cadherin" evidence="10">
    <location>
        <begin position="4038"/>
        <end position="4128"/>
    </location>
</feature>
<feature type="domain" description="Cadherin" evidence="10">
    <location>
        <begin position="469"/>
        <end position="567"/>
    </location>
</feature>
<keyword evidence="2 9" id="KW-0812">Transmembrane</keyword>
<dbReference type="Gene3D" id="2.60.40.3440">
    <property type="match status" value="20"/>
</dbReference>